<dbReference type="Proteomes" id="UP000332933">
    <property type="component" value="Unassembled WGS sequence"/>
</dbReference>
<dbReference type="EMBL" id="VJMH01006519">
    <property type="protein sequence ID" value="KAF0689166.1"/>
    <property type="molecule type" value="Genomic_DNA"/>
</dbReference>
<dbReference type="PANTHER" id="PTHR46613">
    <property type="entry name" value="RADIAL SPOKE HEAD 10 HOMOLOG B-RELATED"/>
    <property type="match status" value="1"/>
</dbReference>
<name>A0A485LD32_9STRA</name>
<dbReference type="OrthoDB" id="63887at2759"/>
<evidence type="ECO:0000313" key="4">
    <source>
        <dbReference type="EMBL" id="VFT96058.1"/>
    </source>
</evidence>
<dbReference type="SUPFAM" id="SSF47473">
    <property type="entry name" value="EF-hand"/>
    <property type="match status" value="1"/>
</dbReference>
<organism evidence="4 5">
    <name type="scientific">Aphanomyces stellatus</name>
    <dbReference type="NCBI Taxonomy" id="120398"/>
    <lineage>
        <taxon>Eukaryota</taxon>
        <taxon>Sar</taxon>
        <taxon>Stramenopiles</taxon>
        <taxon>Oomycota</taxon>
        <taxon>Saprolegniomycetes</taxon>
        <taxon>Saprolegniales</taxon>
        <taxon>Verrucalvaceae</taxon>
        <taxon>Aphanomyces</taxon>
    </lineage>
</organism>
<reference evidence="3" key="2">
    <citation type="submission" date="2019-06" db="EMBL/GenBank/DDBJ databases">
        <title>Genomics analysis of Aphanomyces spp. identifies a new class of oomycete effector associated with host adaptation.</title>
        <authorList>
            <person name="Gaulin E."/>
        </authorList>
    </citation>
    <scope>NUCLEOTIDE SEQUENCE</scope>
    <source>
        <strain evidence="3">CBS 578.67</strain>
    </source>
</reference>
<dbReference type="GO" id="GO:0042995">
    <property type="term" value="C:cell projection"/>
    <property type="evidence" value="ECO:0007669"/>
    <property type="project" value="UniProtKB-SubCell"/>
</dbReference>
<proteinExistence type="predicted"/>
<dbReference type="EMBL" id="CAADRA010006540">
    <property type="protein sequence ID" value="VFT96058.1"/>
    <property type="molecule type" value="Genomic_DNA"/>
</dbReference>
<evidence type="ECO:0000256" key="2">
    <source>
        <dbReference type="ARBA" id="ARBA00023273"/>
    </source>
</evidence>
<evidence type="ECO:0000313" key="5">
    <source>
        <dbReference type="Proteomes" id="UP000332933"/>
    </source>
</evidence>
<evidence type="ECO:0000313" key="3">
    <source>
        <dbReference type="EMBL" id="KAF0689166.1"/>
    </source>
</evidence>
<dbReference type="AlphaFoldDB" id="A0A485LD32"/>
<comment type="subcellular location">
    <subcellularLocation>
        <location evidence="1">Cell projection</location>
    </subcellularLocation>
</comment>
<keyword evidence="5" id="KW-1185">Reference proteome</keyword>
<evidence type="ECO:0000256" key="1">
    <source>
        <dbReference type="ARBA" id="ARBA00004316"/>
    </source>
</evidence>
<keyword evidence="2" id="KW-0966">Cell projection</keyword>
<accession>A0A485LD32</accession>
<sequence length="589" mass="67059">MSNEWGRLCLALVDAQFVHLTNMLAAVDLAEYREPSMLLRPREDKLELLRLPEDVVVLKWASHMVHRQILYTDDMLHKPPKPANPDLEFARVQNFTSDLKGLHVLCNILKVIHRAEHAGDNDTDWSLDKVPYLLRIYQCPEYLVEHLTHHMDNPSGDIMFCVLSFLFCEYTSLHPVTCPWDEARTSLDEAKRRWATVRQDWAELDTPFDVTRLVNFTPDTTHVSVVSMAKEALQNAVQMVQYACAARAANMQLWSCVQKRVHAKAIDVLLHRAHTGIPFQMANRRQVRERAIYTKVDALKLHAILGVDVLAEEPKLEAILSEHYEDVQRIFKYYAASDVGDACSMSLDEFYRFLKDCKLLSKALGLAFVKKIFDDLNHQDIDHDEDEEVEFGPTEFVEAIVCVADKRLAAHKGMSLSQRVKKCLLEYILANACRSSTDAFRQQMNSIECKTVFHVYQTTLEQIYRKYAGQMSLNVSGFLAFLEDYALVSDFLSIGDVNHVLKKIQQDTDDLGNEGNGGATNNGYSSTNTDLHAELTFTEFCEAMGAIALYYNRDIFVPVHKRLDELLTKLVTPPAEATIRKTSVSMGMA</sequence>
<dbReference type="PANTHER" id="PTHR46613:SF1">
    <property type="entry name" value="RADIAL SPOKE HEAD 10 HOMOLOG B-RELATED"/>
    <property type="match status" value="1"/>
</dbReference>
<gene>
    <name evidence="4" type="primary">Aste57867_19344</name>
    <name evidence="3" type="ORF">As57867_019280</name>
    <name evidence="4" type="ORF">ASTE57867_19344</name>
</gene>
<reference evidence="4 5" key="1">
    <citation type="submission" date="2019-03" db="EMBL/GenBank/DDBJ databases">
        <authorList>
            <person name="Gaulin E."/>
            <person name="Dumas B."/>
        </authorList>
    </citation>
    <scope>NUCLEOTIDE SEQUENCE [LARGE SCALE GENOMIC DNA]</scope>
    <source>
        <strain evidence="4">CBS 568.67</strain>
    </source>
</reference>
<protein>
    <submittedName>
        <fullName evidence="4">Aste57867_19344 protein</fullName>
    </submittedName>
</protein>
<dbReference type="InterPro" id="IPR011992">
    <property type="entry name" value="EF-hand-dom_pair"/>
</dbReference>